<protein>
    <submittedName>
        <fullName evidence="4">Diguanylate cyclase (GGDEF) domain-containing protein</fullName>
    </submittedName>
</protein>
<dbReference type="PROSITE" id="PS50883">
    <property type="entry name" value="EAL"/>
    <property type="match status" value="1"/>
</dbReference>
<evidence type="ECO:0000313" key="5">
    <source>
        <dbReference type="Proteomes" id="UP000199657"/>
    </source>
</evidence>
<dbReference type="Pfam" id="PF00563">
    <property type="entry name" value="EAL"/>
    <property type="match status" value="1"/>
</dbReference>
<dbReference type="PANTHER" id="PTHR44757">
    <property type="entry name" value="DIGUANYLATE CYCLASE DGCP"/>
    <property type="match status" value="1"/>
</dbReference>
<dbReference type="InterPro" id="IPR035919">
    <property type="entry name" value="EAL_sf"/>
</dbReference>
<organism evidence="4 5">
    <name type="scientific">Aquisalimonas asiatica</name>
    <dbReference type="NCBI Taxonomy" id="406100"/>
    <lineage>
        <taxon>Bacteria</taxon>
        <taxon>Pseudomonadati</taxon>
        <taxon>Pseudomonadota</taxon>
        <taxon>Gammaproteobacteria</taxon>
        <taxon>Chromatiales</taxon>
        <taxon>Ectothiorhodospiraceae</taxon>
        <taxon>Aquisalimonas</taxon>
    </lineage>
</organism>
<dbReference type="PANTHER" id="PTHR44757:SF2">
    <property type="entry name" value="BIOFILM ARCHITECTURE MAINTENANCE PROTEIN MBAA"/>
    <property type="match status" value="1"/>
</dbReference>
<feature type="domain" description="GGDEF" evidence="3">
    <location>
        <begin position="272"/>
        <end position="405"/>
    </location>
</feature>
<proteinExistence type="predicted"/>
<dbReference type="CDD" id="cd01948">
    <property type="entry name" value="EAL"/>
    <property type="match status" value="1"/>
</dbReference>
<reference evidence="4 5" key="1">
    <citation type="submission" date="2016-10" db="EMBL/GenBank/DDBJ databases">
        <authorList>
            <person name="de Groot N.N."/>
        </authorList>
    </citation>
    <scope>NUCLEOTIDE SEQUENCE [LARGE SCALE GENOMIC DNA]</scope>
    <source>
        <strain evidence="4 5">CGMCC 1.6291</strain>
    </source>
</reference>
<name>A0A1H8Q3W8_9GAMM</name>
<dbReference type="NCBIfam" id="TIGR00254">
    <property type="entry name" value="GGDEF"/>
    <property type="match status" value="1"/>
</dbReference>
<dbReference type="InterPro" id="IPR001633">
    <property type="entry name" value="EAL_dom"/>
</dbReference>
<keyword evidence="5" id="KW-1185">Reference proteome</keyword>
<dbReference type="Gene3D" id="3.30.70.270">
    <property type="match status" value="1"/>
</dbReference>
<dbReference type="OrthoDB" id="1316910at2"/>
<feature type="domain" description="EAL" evidence="2">
    <location>
        <begin position="414"/>
        <end position="669"/>
    </location>
</feature>
<keyword evidence="1" id="KW-0472">Membrane</keyword>
<dbReference type="PROSITE" id="PS50887">
    <property type="entry name" value="GGDEF"/>
    <property type="match status" value="1"/>
</dbReference>
<dbReference type="Pfam" id="PF00990">
    <property type="entry name" value="GGDEF"/>
    <property type="match status" value="1"/>
</dbReference>
<evidence type="ECO:0000259" key="2">
    <source>
        <dbReference type="PROSITE" id="PS50883"/>
    </source>
</evidence>
<dbReference type="EMBL" id="FOEG01000001">
    <property type="protein sequence ID" value="SEO48945.1"/>
    <property type="molecule type" value="Genomic_DNA"/>
</dbReference>
<dbReference type="Proteomes" id="UP000199657">
    <property type="component" value="Unassembled WGS sequence"/>
</dbReference>
<evidence type="ECO:0000259" key="3">
    <source>
        <dbReference type="PROSITE" id="PS50887"/>
    </source>
</evidence>
<dbReference type="STRING" id="406100.SAMN04488052_101339"/>
<dbReference type="SUPFAM" id="SSF141868">
    <property type="entry name" value="EAL domain-like"/>
    <property type="match status" value="1"/>
</dbReference>
<dbReference type="InterPro" id="IPR000160">
    <property type="entry name" value="GGDEF_dom"/>
</dbReference>
<dbReference type="InterPro" id="IPR033414">
    <property type="entry name" value="Sensor_dom"/>
</dbReference>
<dbReference type="SUPFAM" id="SSF55073">
    <property type="entry name" value="Nucleotide cyclase"/>
    <property type="match status" value="1"/>
</dbReference>
<dbReference type="InterPro" id="IPR043128">
    <property type="entry name" value="Rev_trsase/Diguanyl_cyclase"/>
</dbReference>
<dbReference type="SMART" id="SM00267">
    <property type="entry name" value="GGDEF"/>
    <property type="match status" value="1"/>
</dbReference>
<dbReference type="RefSeq" id="WP_091639380.1">
    <property type="nucleotide sequence ID" value="NZ_FOEG01000001.1"/>
</dbReference>
<dbReference type="SMART" id="SM00052">
    <property type="entry name" value="EAL"/>
    <property type="match status" value="1"/>
</dbReference>
<dbReference type="InterPro" id="IPR052155">
    <property type="entry name" value="Biofilm_reg_signaling"/>
</dbReference>
<dbReference type="Pfam" id="PF17149">
    <property type="entry name" value="CHASE5"/>
    <property type="match status" value="1"/>
</dbReference>
<feature type="transmembrane region" description="Helical" evidence="1">
    <location>
        <begin position="12"/>
        <end position="38"/>
    </location>
</feature>
<dbReference type="CDD" id="cd01949">
    <property type="entry name" value="GGDEF"/>
    <property type="match status" value="1"/>
</dbReference>
<keyword evidence="1" id="KW-1133">Transmembrane helix</keyword>
<dbReference type="Gene3D" id="3.20.20.450">
    <property type="entry name" value="EAL domain"/>
    <property type="match status" value="1"/>
</dbReference>
<keyword evidence="1" id="KW-0812">Transmembrane</keyword>
<accession>A0A1H8Q3W8</accession>
<sequence length="672" mass="73686">MQFPDWVRHRRLSVKLVIAIVLLSSMVTLVVTSIQVLIEYRRDVHGLEQGLSDARSSFSRSLGASLWALDESQLTLQLRGLHQLPHVDRVELTGDMALSVGEPDGYTHRHEKTFPVSHRTADGVRHPLGEVRIDASLAAIHSRLWDRLTVILASQAFKTFVVSTILLALIYYLVIRHLQSLAGHARAIRLERPADPVLLSRPEHGFMRPDELDDVASAMNHAVSRMAQDMRDLRAAEERLDYRTHFDMLTGLPNRHLMQQLLTATIGSTGEQACAVVLLDVDRFKAVNESIGPEAGDDVLRTVATLLRESTPADWQVGRFGNDEFVIVIPGAWRAADLRSRTGQLLQSLGANGKASHLALPLSATAGIALCPEAGRTAPELLRAVDSALQAAKQQGAGSVTVYDPMVQQETRRQLMLDADLHRALANGEFHLLYQPIVDPATATVVAVEALARWEHPDQGTIPPDTFIGLAEDNGLIVPLGEWVLRQALADIRRLRALPGRSALRTSVNVSPAQLVNGGFAAMVETALAEKALPGDALQLEITERTFLTNVARSRQALQRIEALGIKITIDDFGTGYSALNQLRRLPVNGLKIDRAFIRDMLEDPQDAQLVRAITSLADGLGLEVTAEGVETDEQLQLLRELGCDLAQGFLVGRPQPLSDLMTHLGHSHDHA</sequence>
<evidence type="ECO:0000313" key="4">
    <source>
        <dbReference type="EMBL" id="SEO48945.1"/>
    </source>
</evidence>
<dbReference type="InterPro" id="IPR029787">
    <property type="entry name" value="Nucleotide_cyclase"/>
</dbReference>
<dbReference type="AlphaFoldDB" id="A0A1H8Q3W8"/>
<evidence type="ECO:0000256" key="1">
    <source>
        <dbReference type="SAM" id="Phobius"/>
    </source>
</evidence>
<gene>
    <name evidence="4" type="ORF">SAMN04488052_101339</name>
</gene>